<dbReference type="InterPro" id="IPR000835">
    <property type="entry name" value="HTH_MarR-typ"/>
</dbReference>
<evidence type="ECO:0000256" key="2">
    <source>
        <dbReference type="ARBA" id="ARBA00023125"/>
    </source>
</evidence>
<keyword evidence="1" id="KW-0805">Transcription regulation</keyword>
<keyword evidence="3" id="KW-0804">Transcription</keyword>
<gene>
    <name evidence="5" type="ORF">FHS31_001184</name>
</gene>
<dbReference type="PANTHER" id="PTHR42756:SF1">
    <property type="entry name" value="TRANSCRIPTIONAL REPRESSOR OF EMRAB OPERON"/>
    <property type="match status" value="1"/>
</dbReference>
<evidence type="ECO:0000259" key="4">
    <source>
        <dbReference type="PROSITE" id="PS50995"/>
    </source>
</evidence>
<name>A0ABX0TPX3_9SPHN</name>
<keyword evidence="6" id="KW-1185">Reference proteome</keyword>
<organism evidence="5 6">
    <name type="scientific">Sphingomonas vulcanisoli</name>
    <dbReference type="NCBI Taxonomy" id="1658060"/>
    <lineage>
        <taxon>Bacteria</taxon>
        <taxon>Pseudomonadati</taxon>
        <taxon>Pseudomonadota</taxon>
        <taxon>Alphaproteobacteria</taxon>
        <taxon>Sphingomonadales</taxon>
        <taxon>Sphingomonadaceae</taxon>
        <taxon>Sphingomonas</taxon>
    </lineage>
</organism>
<evidence type="ECO:0000313" key="5">
    <source>
        <dbReference type="EMBL" id="NIJ07588.1"/>
    </source>
</evidence>
<dbReference type="Pfam" id="PF12802">
    <property type="entry name" value="MarR_2"/>
    <property type="match status" value="1"/>
</dbReference>
<dbReference type="SUPFAM" id="SSF46785">
    <property type="entry name" value="Winged helix' DNA-binding domain"/>
    <property type="match status" value="1"/>
</dbReference>
<dbReference type="EMBL" id="JAAOZC010000002">
    <property type="protein sequence ID" value="NIJ07588.1"/>
    <property type="molecule type" value="Genomic_DNA"/>
</dbReference>
<evidence type="ECO:0000256" key="3">
    <source>
        <dbReference type="ARBA" id="ARBA00023163"/>
    </source>
</evidence>
<comment type="caution">
    <text evidence="5">The sequence shown here is derived from an EMBL/GenBank/DDBJ whole genome shotgun (WGS) entry which is preliminary data.</text>
</comment>
<proteinExistence type="predicted"/>
<dbReference type="PANTHER" id="PTHR42756">
    <property type="entry name" value="TRANSCRIPTIONAL REGULATOR, MARR"/>
    <property type="match status" value="1"/>
</dbReference>
<dbReference type="Gene3D" id="1.10.10.10">
    <property type="entry name" value="Winged helix-like DNA-binding domain superfamily/Winged helix DNA-binding domain"/>
    <property type="match status" value="1"/>
</dbReference>
<evidence type="ECO:0000256" key="1">
    <source>
        <dbReference type="ARBA" id="ARBA00023015"/>
    </source>
</evidence>
<dbReference type="PRINTS" id="PR00598">
    <property type="entry name" value="HTHMARR"/>
</dbReference>
<dbReference type="Proteomes" id="UP000727456">
    <property type="component" value="Unassembled WGS sequence"/>
</dbReference>
<sequence>MDADKTEEGLGPLDSLLGYHLRRAGSVVGGAFSRAVSGTTLRQVPFAILSVIAANPGIKQGTAGQILGIQRANMVALINELVEAGYIDRQAAQDDRRAFALACTTKGQVALDHFTGEILRHEADLLADFSPADRKKLMQLLRRIEAREPSEAD</sequence>
<reference evidence="5 6" key="1">
    <citation type="submission" date="2020-03" db="EMBL/GenBank/DDBJ databases">
        <title>Genomic Encyclopedia of Type Strains, Phase III (KMG-III): the genomes of soil and plant-associated and newly described type strains.</title>
        <authorList>
            <person name="Whitman W."/>
        </authorList>
    </citation>
    <scope>NUCLEOTIDE SEQUENCE [LARGE SCALE GENOMIC DNA]</scope>
    <source>
        <strain evidence="5 6">CECT 8804</strain>
    </source>
</reference>
<dbReference type="InterPro" id="IPR036390">
    <property type="entry name" value="WH_DNA-bd_sf"/>
</dbReference>
<protein>
    <submittedName>
        <fullName evidence="5">DNA-binding MarR family transcriptional regulator</fullName>
    </submittedName>
</protein>
<evidence type="ECO:0000313" key="6">
    <source>
        <dbReference type="Proteomes" id="UP000727456"/>
    </source>
</evidence>
<accession>A0ABX0TPX3</accession>
<dbReference type="SMART" id="SM00347">
    <property type="entry name" value="HTH_MARR"/>
    <property type="match status" value="1"/>
</dbReference>
<dbReference type="GO" id="GO:0003677">
    <property type="term" value="F:DNA binding"/>
    <property type="evidence" value="ECO:0007669"/>
    <property type="project" value="UniProtKB-KW"/>
</dbReference>
<keyword evidence="2 5" id="KW-0238">DNA-binding</keyword>
<dbReference type="InterPro" id="IPR036388">
    <property type="entry name" value="WH-like_DNA-bd_sf"/>
</dbReference>
<dbReference type="RefSeq" id="WP_167072438.1">
    <property type="nucleotide sequence ID" value="NZ_JAAOZC010000002.1"/>
</dbReference>
<dbReference type="PROSITE" id="PS50995">
    <property type="entry name" value="HTH_MARR_2"/>
    <property type="match status" value="1"/>
</dbReference>
<feature type="domain" description="HTH marR-type" evidence="4">
    <location>
        <begin position="14"/>
        <end position="146"/>
    </location>
</feature>